<sequence>MGYQGRGGLRWPRTTMRRAPNWRRRRGSLYSLPADHHRRATLLLIRRAYPCRRWFAGADTCSRGHRSRCRYLRLDPGRRCARLSHSRARLPPGHRSPKPTPTTTPLAPPCRIKTIKQQTVASKPRSKNCHQKEKKRETRKGDEEEAKRACFPHKLAVAGRRPLQLARHHLARRVHPPANSACSAALRSPTAARSSAPSSCRVSSSTPSAVRRSSSVGRHRHCFD</sequence>
<dbReference type="HOGENOM" id="CLU_1236758_0_0_1"/>
<protein>
    <submittedName>
        <fullName evidence="2">Uncharacterized protein</fullName>
    </submittedName>
</protein>
<feature type="region of interest" description="Disordered" evidence="1">
    <location>
        <begin position="192"/>
        <end position="224"/>
    </location>
</feature>
<accession>A0A0E0K8M0</accession>
<feature type="compositionally biased region" description="Low complexity" evidence="1">
    <location>
        <begin position="192"/>
        <end position="216"/>
    </location>
</feature>
<name>A0A0E0K8M0_ORYPU</name>
<dbReference type="Proteomes" id="UP000026962">
    <property type="component" value="Chromosome 3"/>
</dbReference>
<feature type="compositionally biased region" description="Pro residues" evidence="1">
    <location>
        <begin position="98"/>
        <end position="108"/>
    </location>
</feature>
<evidence type="ECO:0000256" key="1">
    <source>
        <dbReference type="SAM" id="MobiDB-lite"/>
    </source>
</evidence>
<reference evidence="2" key="2">
    <citation type="submission" date="2018-05" db="EMBL/GenBank/DDBJ databases">
        <title>OpunRS2 (Oryza punctata Reference Sequence Version 2).</title>
        <authorList>
            <person name="Zhang J."/>
            <person name="Kudrna D."/>
            <person name="Lee S."/>
            <person name="Talag J."/>
            <person name="Welchert J."/>
            <person name="Wing R.A."/>
        </authorList>
    </citation>
    <scope>NUCLEOTIDE SEQUENCE [LARGE SCALE GENOMIC DNA]</scope>
</reference>
<keyword evidence="3" id="KW-1185">Reference proteome</keyword>
<evidence type="ECO:0000313" key="2">
    <source>
        <dbReference type="EnsemblPlants" id="OPUNC03G02970.1"/>
    </source>
</evidence>
<dbReference type="AlphaFoldDB" id="A0A0E0K8M0"/>
<dbReference type="EnsemblPlants" id="OPUNC03G02970.1">
    <property type="protein sequence ID" value="OPUNC03G02970.1"/>
    <property type="gene ID" value="OPUNC03G02970"/>
</dbReference>
<reference evidence="2" key="1">
    <citation type="submission" date="2015-04" db="UniProtKB">
        <authorList>
            <consortium name="EnsemblPlants"/>
        </authorList>
    </citation>
    <scope>IDENTIFICATION</scope>
</reference>
<proteinExistence type="predicted"/>
<evidence type="ECO:0000313" key="3">
    <source>
        <dbReference type="Proteomes" id="UP000026962"/>
    </source>
</evidence>
<organism evidence="2">
    <name type="scientific">Oryza punctata</name>
    <name type="common">Red rice</name>
    <dbReference type="NCBI Taxonomy" id="4537"/>
    <lineage>
        <taxon>Eukaryota</taxon>
        <taxon>Viridiplantae</taxon>
        <taxon>Streptophyta</taxon>
        <taxon>Embryophyta</taxon>
        <taxon>Tracheophyta</taxon>
        <taxon>Spermatophyta</taxon>
        <taxon>Magnoliopsida</taxon>
        <taxon>Liliopsida</taxon>
        <taxon>Poales</taxon>
        <taxon>Poaceae</taxon>
        <taxon>BOP clade</taxon>
        <taxon>Oryzoideae</taxon>
        <taxon>Oryzeae</taxon>
        <taxon>Oryzinae</taxon>
        <taxon>Oryza</taxon>
    </lineage>
</organism>
<feature type="compositionally biased region" description="Basic and acidic residues" evidence="1">
    <location>
        <begin position="130"/>
        <end position="146"/>
    </location>
</feature>
<feature type="region of interest" description="Disordered" evidence="1">
    <location>
        <begin position="83"/>
        <end position="146"/>
    </location>
</feature>
<dbReference type="Gramene" id="OPUNC03G02970.1">
    <property type="protein sequence ID" value="OPUNC03G02970.1"/>
    <property type="gene ID" value="OPUNC03G02970"/>
</dbReference>